<name>A0A9X2CYE2_9GAMM</name>
<accession>A0A9X2CYE2</accession>
<keyword evidence="1" id="KW-0472">Membrane</keyword>
<reference evidence="2" key="1">
    <citation type="submission" date="2021-11" db="EMBL/GenBank/DDBJ databases">
        <title>Legionella maioricencis sp. nov., a new species isolated from hot water samples in Mallorca.</title>
        <authorList>
            <person name="Crespi S."/>
            <person name="Drasar V."/>
            <person name="Salva-Serra F."/>
            <person name="Jaen-Luchoro D."/>
            <person name="Pineiro-Iglesias B."/>
            <person name="Aliaga F."/>
            <person name="Fernandez-Juarez V."/>
            <person name="Coll G."/>
            <person name="Moore E.R.B."/>
            <person name="Bennasar-Figueras A."/>
        </authorList>
    </citation>
    <scope>NUCLEOTIDE SEQUENCE</scope>
    <source>
        <strain evidence="2">HCPI-6</strain>
    </source>
</reference>
<dbReference type="AlphaFoldDB" id="A0A9X2CYE2"/>
<evidence type="ECO:0000313" key="2">
    <source>
        <dbReference type="EMBL" id="MCL9682755.1"/>
    </source>
</evidence>
<feature type="transmembrane region" description="Helical" evidence="1">
    <location>
        <begin position="35"/>
        <end position="55"/>
    </location>
</feature>
<sequence>MTQDHQKLTCDLIHEVNHPTSEVISDPMMNIGMQVLGGFIALVGCAAVTTAFVLLNAATFGIPGLIVAGLGVAFVLGGVGLFARGTSQKNQTEPDVTIDFSEEQLPAPL</sequence>
<dbReference type="Proteomes" id="UP001139721">
    <property type="component" value="Unassembled WGS sequence"/>
</dbReference>
<gene>
    <name evidence="2" type="ORF">LOX96_01480</name>
</gene>
<feature type="transmembrane region" description="Helical" evidence="1">
    <location>
        <begin position="61"/>
        <end position="83"/>
    </location>
</feature>
<proteinExistence type="predicted"/>
<keyword evidence="1" id="KW-0812">Transmembrane</keyword>
<dbReference type="EMBL" id="JAJKBJ010000001">
    <property type="protein sequence ID" value="MCL9682755.1"/>
    <property type="molecule type" value="Genomic_DNA"/>
</dbReference>
<keyword evidence="3" id="KW-1185">Reference proteome</keyword>
<evidence type="ECO:0008006" key="4">
    <source>
        <dbReference type="Google" id="ProtNLM"/>
    </source>
</evidence>
<keyword evidence="1" id="KW-1133">Transmembrane helix</keyword>
<dbReference type="RefSeq" id="WP_250421283.1">
    <property type="nucleotide sequence ID" value="NZ_JAJKBJ010000001.1"/>
</dbReference>
<protein>
    <recommendedName>
        <fullName evidence="4">Transmembrane protein</fullName>
    </recommendedName>
</protein>
<comment type="caution">
    <text evidence="2">The sequence shown here is derived from an EMBL/GenBank/DDBJ whole genome shotgun (WGS) entry which is preliminary data.</text>
</comment>
<organism evidence="2 3">
    <name type="scientific">Legionella maioricensis</name>
    <dbReference type="NCBI Taxonomy" id="2896528"/>
    <lineage>
        <taxon>Bacteria</taxon>
        <taxon>Pseudomonadati</taxon>
        <taxon>Pseudomonadota</taxon>
        <taxon>Gammaproteobacteria</taxon>
        <taxon>Legionellales</taxon>
        <taxon>Legionellaceae</taxon>
        <taxon>Legionella</taxon>
    </lineage>
</organism>
<evidence type="ECO:0000313" key="3">
    <source>
        <dbReference type="Proteomes" id="UP001139721"/>
    </source>
</evidence>
<evidence type="ECO:0000256" key="1">
    <source>
        <dbReference type="SAM" id="Phobius"/>
    </source>
</evidence>